<reference evidence="1 2" key="1">
    <citation type="journal article" date="2019" name="Sci. Rep.">
        <title>Orb-weaving spider Araneus ventricosus genome elucidates the spidroin gene catalogue.</title>
        <authorList>
            <person name="Kono N."/>
            <person name="Nakamura H."/>
            <person name="Ohtoshi R."/>
            <person name="Moran D.A.P."/>
            <person name="Shinohara A."/>
            <person name="Yoshida Y."/>
            <person name="Fujiwara M."/>
            <person name="Mori M."/>
            <person name="Tomita M."/>
            <person name="Arakawa K."/>
        </authorList>
    </citation>
    <scope>NUCLEOTIDE SEQUENCE [LARGE SCALE GENOMIC DNA]</scope>
</reference>
<name>A0A4Y2FX88_ARAVE</name>
<gene>
    <name evidence="1" type="ORF">AVEN_225753_1</name>
</gene>
<proteinExistence type="predicted"/>
<accession>A0A4Y2FX88</accession>
<evidence type="ECO:0000313" key="2">
    <source>
        <dbReference type="Proteomes" id="UP000499080"/>
    </source>
</evidence>
<keyword evidence="2" id="KW-1185">Reference proteome</keyword>
<protein>
    <submittedName>
        <fullName evidence="1">Uncharacterized protein</fullName>
    </submittedName>
</protein>
<dbReference type="AlphaFoldDB" id="A0A4Y2FX88"/>
<dbReference type="Proteomes" id="UP000499080">
    <property type="component" value="Unassembled WGS sequence"/>
</dbReference>
<evidence type="ECO:0000313" key="1">
    <source>
        <dbReference type="EMBL" id="GBM45008.1"/>
    </source>
</evidence>
<sequence>MLRIERLKWAFSCFQLRNIWFQHDGAHEHKRSSVKHGIREKNNRVWWFPRVASTFTLSHSNGIFPVGIPQTTCVCDPSANVLGPSTTHYGCLCQRDTRYATPYAA</sequence>
<dbReference type="EMBL" id="BGPR01001086">
    <property type="protein sequence ID" value="GBM45008.1"/>
    <property type="molecule type" value="Genomic_DNA"/>
</dbReference>
<comment type="caution">
    <text evidence="1">The sequence shown here is derived from an EMBL/GenBank/DDBJ whole genome shotgun (WGS) entry which is preliminary data.</text>
</comment>
<organism evidence="1 2">
    <name type="scientific">Araneus ventricosus</name>
    <name type="common">Orbweaver spider</name>
    <name type="synonym">Epeira ventricosa</name>
    <dbReference type="NCBI Taxonomy" id="182803"/>
    <lineage>
        <taxon>Eukaryota</taxon>
        <taxon>Metazoa</taxon>
        <taxon>Ecdysozoa</taxon>
        <taxon>Arthropoda</taxon>
        <taxon>Chelicerata</taxon>
        <taxon>Arachnida</taxon>
        <taxon>Araneae</taxon>
        <taxon>Araneomorphae</taxon>
        <taxon>Entelegynae</taxon>
        <taxon>Araneoidea</taxon>
        <taxon>Araneidae</taxon>
        <taxon>Araneus</taxon>
    </lineage>
</organism>